<evidence type="ECO:0000313" key="2">
    <source>
        <dbReference type="EMBL" id="BBJ02895.1"/>
    </source>
</evidence>
<keyword evidence="1" id="KW-1133">Transmembrane helix</keyword>
<dbReference type="Pfam" id="PF07963">
    <property type="entry name" value="N_methyl"/>
    <property type="match status" value="1"/>
</dbReference>
<dbReference type="InterPro" id="IPR032092">
    <property type="entry name" value="PilW"/>
</dbReference>
<dbReference type="Pfam" id="PF16074">
    <property type="entry name" value="PilW"/>
    <property type="match status" value="1"/>
</dbReference>
<reference evidence="2" key="1">
    <citation type="submission" date="2019-03" db="EMBL/GenBank/DDBJ databases">
        <title>Whole genome analysis of nitrate-reducing bacteria Marinobacter hydrocarbonoclasticus YB03.</title>
        <authorList>
            <person name="Azam A.H."/>
            <person name="Yuk S.R."/>
            <person name="Kamarisima K."/>
            <person name="Miyanaga K."/>
            <person name="Tanji Y."/>
        </authorList>
    </citation>
    <scope>NUCLEOTIDE SEQUENCE</scope>
    <source>
        <strain evidence="2">YB03</strain>
    </source>
</reference>
<keyword evidence="1" id="KW-0812">Transmembrane</keyword>
<accession>A0A455W8D2</accession>
<keyword evidence="1" id="KW-0472">Membrane</keyword>
<evidence type="ECO:0000256" key="1">
    <source>
        <dbReference type="SAM" id="Phobius"/>
    </source>
</evidence>
<organism evidence="2">
    <name type="scientific">Marinobacter nauticus</name>
    <name type="common">Marinobacter hydrocarbonoclasticus</name>
    <name type="synonym">Marinobacter aquaeolei</name>
    <dbReference type="NCBI Taxonomy" id="2743"/>
    <lineage>
        <taxon>Bacteria</taxon>
        <taxon>Pseudomonadati</taxon>
        <taxon>Pseudomonadota</taxon>
        <taxon>Gammaproteobacteria</taxon>
        <taxon>Pseudomonadales</taxon>
        <taxon>Marinobacteraceae</taxon>
        <taxon>Marinobacter</taxon>
    </lineage>
</organism>
<dbReference type="EMBL" id="AP019537">
    <property type="protein sequence ID" value="BBJ02895.1"/>
    <property type="molecule type" value="Genomic_DNA"/>
</dbReference>
<name>A0A455W8D2_MARNT</name>
<gene>
    <name evidence="2" type="ORF">YBY_07430</name>
</gene>
<dbReference type="AlphaFoldDB" id="A0A455W8D2"/>
<feature type="transmembrane region" description="Helical" evidence="1">
    <location>
        <begin position="16"/>
        <end position="37"/>
    </location>
</feature>
<sequence length="367" mass="39579">MILLDLQFKHQKGLSIIELMIALLLGSLLTVGLVQIFTSNSQAFRMSEAVSRTQEYGRIASDMLAREARNAGYFGCNSDNFVSNLDIDENDDDWDAFSWDMSTSVSSESTRRPANAVNGTDFIYFNGLDGGGLEIVASAPPTAASTKVASRDGADPAAFLDSGDIIAITDCQGTDIVQISNINTQSGNLEVTLVTNSGSGSPGNDFSNNVCSNTGNQGAGNNCLSNDYGEGAQILKPFERTYFIGESTTTGGRALMMQERQNGVSRTFEMVEGVEDLQVRYGLSGDRDSPVNRWLDAENVSDSDWGSVRAVRVSLLVRGGPDNLYDDSASVCFPAWADCSGGNNYAAQDKRMYRVYSFTSNVRNKSS</sequence>
<protein>
    <submittedName>
        <fullName evidence="2">Pilus assembly protein PilW</fullName>
    </submittedName>
</protein>
<dbReference type="InterPro" id="IPR012902">
    <property type="entry name" value="N_methyl_site"/>
</dbReference>
<proteinExistence type="predicted"/>
<dbReference type="GO" id="GO:0043683">
    <property type="term" value="P:type IV pilus assembly"/>
    <property type="evidence" value="ECO:0007669"/>
    <property type="project" value="InterPro"/>
</dbReference>